<dbReference type="CDD" id="cd00438">
    <property type="entry name" value="cupin_RmlC"/>
    <property type="match status" value="1"/>
</dbReference>
<comment type="catalytic activity">
    <reaction evidence="1">
        <text>dTDP-4-dehydro-6-deoxy-alpha-D-glucose = dTDP-4-dehydro-beta-L-rhamnose</text>
        <dbReference type="Rhea" id="RHEA:16969"/>
        <dbReference type="ChEBI" id="CHEBI:57649"/>
        <dbReference type="ChEBI" id="CHEBI:62830"/>
        <dbReference type="EC" id="5.1.3.13"/>
    </reaction>
</comment>
<dbReference type="EC" id="5.1.3.13" evidence="3"/>
<dbReference type="GO" id="GO:0008830">
    <property type="term" value="F:dTDP-4-dehydrorhamnose 3,5-epimerase activity"/>
    <property type="evidence" value="ECO:0007669"/>
    <property type="project" value="UniProtKB-EC"/>
</dbReference>
<dbReference type="InterPro" id="IPR014710">
    <property type="entry name" value="RmlC-like_jellyroll"/>
</dbReference>
<organism evidence="10 11">
    <name type="scientific">Bradyrhizobium erythrophlei</name>
    <dbReference type="NCBI Taxonomy" id="1437360"/>
    <lineage>
        <taxon>Bacteria</taxon>
        <taxon>Pseudomonadati</taxon>
        <taxon>Pseudomonadota</taxon>
        <taxon>Alphaproteobacteria</taxon>
        <taxon>Hyphomicrobiales</taxon>
        <taxon>Nitrobacteraceae</taxon>
        <taxon>Bradyrhizobium</taxon>
    </lineage>
</organism>
<feature type="site" description="Participates in a stacking interaction with the thymidine ring of dTDP-4-oxo-6-deoxyglucose" evidence="9">
    <location>
        <position position="138"/>
    </location>
</feature>
<dbReference type="Proteomes" id="UP000189796">
    <property type="component" value="Chromosome I"/>
</dbReference>
<evidence type="ECO:0000256" key="5">
    <source>
        <dbReference type="ARBA" id="ARBA00029758"/>
    </source>
</evidence>
<protein>
    <recommendedName>
        <fullName evidence="4">dTDP-4-dehydrorhamnose 3,5-epimerase</fullName>
        <ecNumber evidence="3">5.1.3.13</ecNumber>
    </recommendedName>
    <alternativeName>
        <fullName evidence="6">Thymidine diphospho-4-keto-rhamnose 3,5-epimerase</fullName>
    </alternativeName>
    <alternativeName>
        <fullName evidence="5">dTDP-4-keto-6-deoxyglucose 3,5-epimerase</fullName>
    </alternativeName>
    <alternativeName>
        <fullName evidence="7">dTDP-6-deoxy-D-xylo-4-hexulose 3,5-epimerase</fullName>
    </alternativeName>
</protein>
<dbReference type="Pfam" id="PF00908">
    <property type="entry name" value="dTDP_sugar_isom"/>
    <property type="match status" value="1"/>
</dbReference>
<dbReference type="OrthoDB" id="9800680at2"/>
<proteinExistence type="predicted"/>
<dbReference type="GO" id="GO:0019305">
    <property type="term" value="P:dTDP-rhamnose biosynthetic process"/>
    <property type="evidence" value="ECO:0007669"/>
    <property type="project" value="TreeGrafter"/>
</dbReference>
<accession>A0A1M5IPT4</accession>
<dbReference type="GO" id="GO:0005829">
    <property type="term" value="C:cytosol"/>
    <property type="evidence" value="ECO:0007669"/>
    <property type="project" value="TreeGrafter"/>
</dbReference>
<feature type="active site" description="Proton acceptor" evidence="8">
    <location>
        <position position="62"/>
    </location>
</feature>
<sequence>MKFIPLGNSDARLIELVVHGDDRGNFARTWCVNSFLEQGIDFSPVQGNTSFTAIRGTVRGMHFQRAPKADAKLVRCTRGRIHDVIVDLREDSITRGQIYVNELAGDIATMLYVPPGFAHGFQTLSNDTIVEYLMGVEYVPDLYDGFRYDDPMIGISWPETVAALSANDAGWPLLADRNFRLGKRGS</sequence>
<gene>
    <name evidence="10" type="ORF">SAMN05443248_1077</name>
</gene>
<dbReference type="Gene3D" id="2.60.120.10">
    <property type="entry name" value="Jelly Rolls"/>
    <property type="match status" value="1"/>
</dbReference>
<evidence type="ECO:0000256" key="6">
    <source>
        <dbReference type="ARBA" id="ARBA00031424"/>
    </source>
</evidence>
<evidence type="ECO:0000256" key="2">
    <source>
        <dbReference type="ARBA" id="ARBA00001997"/>
    </source>
</evidence>
<evidence type="ECO:0000313" key="11">
    <source>
        <dbReference type="Proteomes" id="UP000189796"/>
    </source>
</evidence>
<dbReference type="SUPFAM" id="SSF51182">
    <property type="entry name" value="RmlC-like cupins"/>
    <property type="match status" value="1"/>
</dbReference>
<dbReference type="PANTHER" id="PTHR21047:SF2">
    <property type="entry name" value="THYMIDINE DIPHOSPHO-4-KETO-RHAMNOSE 3,5-EPIMERASE"/>
    <property type="match status" value="1"/>
</dbReference>
<comment type="function">
    <text evidence="2">Catalyzes the epimerization of the C3' and C5'positions of dTDP-6-deoxy-D-xylo-4-hexulose, forming dTDP-6-deoxy-L-lyxo-4-hexulose.</text>
</comment>
<evidence type="ECO:0000313" key="10">
    <source>
        <dbReference type="EMBL" id="SHG30307.1"/>
    </source>
</evidence>
<dbReference type="PANTHER" id="PTHR21047">
    <property type="entry name" value="DTDP-6-DEOXY-D-GLUCOSE-3,5 EPIMERASE"/>
    <property type="match status" value="1"/>
</dbReference>
<evidence type="ECO:0000256" key="8">
    <source>
        <dbReference type="PIRSR" id="PIRSR600888-1"/>
    </source>
</evidence>
<evidence type="ECO:0000256" key="3">
    <source>
        <dbReference type="ARBA" id="ARBA00012098"/>
    </source>
</evidence>
<dbReference type="InterPro" id="IPR000888">
    <property type="entry name" value="RmlC-like"/>
</dbReference>
<name>A0A1M5IPT4_9BRAD</name>
<dbReference type="GO" id="GO:0000271">
    <property type="term" value="P:polysaccharide biosynthetic process"/>
    <property type="evidence" value="ECO:0007669"/>
    <property type="project" value="TreeGrafter"/>
</dbReference>
<dbReference type="RefSeq" id="WP_079600320.1">
    <property type="nucleotide sequence ID" value="NZ_LT670817.1"/>
</dbReference>
<dbReference type="EMBL" id="LT670817">
    <property type="protein sequence ID" value="SHG30307.1"/>
    <property type="molecule type" value="Genomic_DNA"/>
</dbReference>
<feature type="active site" description="Proton donor" evidence="8">
    <location>
        <position position="132"/>
    </location>
</feature>
<evidence type="ECO:0000256" key="1">
    <source>
        <dbReference type="ARBA" id="ARBA00001298"/>
    </source>
</evidence>
<evidence type="ECO:0000256" key="4">
    <source>
        <dbReference type="ARBA" id="ARBA00019595"/>
    </source>
</evidence>
<dbReference type="AlphaFoldDB" id="A0A1M5IPT4"/>
<dbReference type="InterPro" id="IPR011051">
    <property type="entry name" value="RmlC_Cupin_sf"/>
</dbReference>
<reference evidence="10 11" key="1">
    <citation type="submission" date="2016-11" db="EMBL/GenBank/DDBJ databases">
        <authorList>
            <person name="Jaros S."/>
            <person name="Januszkiewicz K."/>
            <person name="Wedrychowicz H."/>
        </authorList>
    </citation>
    <scope>NUCLEOTIDE SEQUENCE [LARGE SCALE GENOMIC DNA]</scope>
    <source>
        <strain evidence="10 11">GAS138</strain>
    </source>
</reference>
<evidence type="ECO:0000256" key="7">
    <source>
        <dbReference type="ARBA" id="ARBA00033311"/>
    </source>
</evidence>
<evidence type="ECO:0000256" key="9">
    <source>
        <dbReference type="PIRSR" id="PIRSR600888-3"/>
    </source>
</evidence>